<evidence type="ECO:0000256" key="4">
    <source>
        <dbReference type="ARBA" id="ARBA00022692"/>
    </source>
</evidence>
<dbReference type="Proteomes" id="UP000755585">
    <property type="component" value="Unassembled WGS sequence"/>
</dbReference>
<evidence type="ECO:0000256" key="6">
    <source>
        <dbReference type="ARBA" id="ARBA00023136"/>
    </source>
</evidence>
<evidence type="ECO:0000313" key="9">
    <source>
        <dbReference type="EMBL" id="MBP2356127.1"/>
    </source>
</evidence>
<dbReference type="PANTHER" id="PTHR43744:SF3">
    <property type="entry name" value="LACTOSE TRANSPORT SYSTEM PERMEASE PROTEIN LACG"/>
    <property type="match status" value="1"/>
</dbReference>
<gene>
    <name evidence="9" type="ORF">JOF29_007237</name>
</gene>
<feature type="transmembrane region" description="Helical" evidence="7">
    <location>
        <begin position="31"/>
        <end position="50"/>
    </location>
</feature>
<reference evidence="9 10" key="1">
    <citation type="submission" date="2021-03" db="EMBL/GenBank/DDBJ databases">
        <title>Sequencing the genomes of 1000 actinobacteria strains.</title>
        <authorList>
            <person name="Klenk H.-P."/>
        </authorList>
    </citation>
    <scope>NUCLEOTIDE SEQUENCE [LARGE SCALE GENOMIC DNA]</scope>
    <source>
        <strain evidence="9 10">DSM 18824</strain>
    </source>
</reference>
<keyword evidence="2 7" id="KW-0813">Transport</keyword>
<dbReference type="RefSeq" id="WP_209698690.1">
    <property type="nucleotide sequence ID" value="NZ_BAAAVU010000023.1"/>
</dbReference>
<keyword evidence="10" id="KW-1185">Reference proteome</keyword>
<evidence type="ECO:0000256" key="5">
    <source>
        <dbReference type="ARBA" id="ARBA00022989"/>
    </source>
</evidence>
<comment type="caution">
    <text evidence="9">The sequence shown here is derived from an EMBL/GenBank/DDBJ whole genome shotgun (WGS) entry which is preliminary data.</text>
</comment>
<comment type="subcellular location">
    <subcellularLocation>
        <location evidence="1 7">Cell membrane</location>
        <topology evidence="1 7">Multi-pass membrane protein</topology>
    </subcellularLocation>
</comment>
<feature type="domain" description="ABC transmembrane type-1" evidence="8">
    <location>
        <begin position="89"/>
        <end position="279"/>
    </location>
</feature>
<keyword evidence="6 7" id="KW-0472">Membrane</keyword>
<evidence type="ECO:0000256" key="3">
    <source>
        <dbReference type="ARBA" id="ARBA00022475"/>
    </source>
</evidence>
<proteinExistence type="inferred from homology"/>
<dbReference type="EMBL" id="JAGINT010000002">
    <property type="protein sequence ID" value="MBP2356127.1"/>
    <property type="molecule type" value="Genomic_DNA"/>
</dbReference>
<dbReference type="InterPro" id="IPR035906">
    <property type="entry name" value="MetI-like_sf"/>
</dbReference>
<dbReference type="Pfam" id="PF00528">
    <property type="entry name" value="BPD_transp_1"/>
    <property type="match status" value="1"/>
</dbReference>
<evidence type="ECO:0000259" key="8">
    <source>
        <dbReference type="PROSITE" id="PS50928"/>
    </source>
</evidence>
<dbReference type="InterPro" id="IPR000515">
    <property type="entry name" value="MetI-like"/>
</dbReference>
<evidence type="ECO:0000256" key="7">
    <source>
        <dbReference type="RuleBase" id="RU363032"/>
    </source>
</evidence>
<dbReference type="Gene3D" id="1.10.3720.10">
    <property type="entry name" value="MetI-like"/>
    <property type="match status" value="1"/>
</dbReference>
<protein>
    <submittedName>
        <fullName evidence="9">Multiple sugar transport system permease protein</fullName>
    </submittedName>
</protein>
<comment type="similarity">
    <text evidence="7">Belongs to the binding-protein-dependent transport system permease family.</text>
</comment>
<feature type="transmembrane region" description="Helical" evidence="7">
    <location>
        <begin position="203"/>
        <end position="224"/>
    </location>
</feature>
<keyword evidence="5 7" id="KW-1133">Transmembrane helix</keyword>
<keyword evidence="4 7" id="KW-0812">Transmembrane</keyword>
<evidence type="ECO:0000313" key="10">
    <source>
        <dbReference type="Proteomes" id="UP000755585"/>
    </source>
</evidence>
<dbReference type="PANTHER" id="PTHR43744">
    <property type="entry name" value="ABC TRANSPORTER PERMEASE PROTEIN MG189-RELATED-RELATED"/>
    <property type="match status" value="1"/>
</dbReference>
<organism evidence="9 10">
    <name type="scientific">Kribbella aluminosa</name>
    <dbReference type="NCBI Taxonomy" id="416017"/>
    <lineage>
        <taxon>Bacteria</taxon>
        <taxon>Bacillati</taxon>
        <taxon>Actinomycetota</taxon>
        <taxon>Actinomycetes</taxon>
        <taxon>Propionibacteriales</taxon>
        <taxon>Kribbellaceae</taxon>
        <taxon>Kribbella</taxon>
    </lineage>
</organism>
<sequence>MTAVTSGSSWRGTTFAVAVGRRRGGALALRYLLLVTILVVTVLPLFWMIVTSFRSTGENLYGSTSVLPRHPSLGAYRALFDRIPVVAYIANTLFVAVLSIGSQCLFSALGGYALSRRYWPGRRLVFLLLIASIMFPFEAIMVSLFVMVNSLGLIDNLIGVWLPMFVTPVNIMVMRAAFLAVPDELEEAAVLDGANEWTRFTHVFLPAAKGALTFVALMTFISSWDEFLWPLLVLRQDAHFTLTLGLAQLATTQLGNDERVVMAGAVVSIVPILVVFGLLQRHFYRGVGQGGLKI</sequence>
<accession>A0ABS4UWU5</accession>
<dbReference type="PROSITE" id="PS50928">
    <property type="entry name" value="ABC_TM1"/>
    <property type="match status" value="1"/>
</dbReference>
<keyword evidence="9" id="KW-0762">Sugar transport</keyword>
<evidence type="ECO:0000256" key="1">
    <source>
        <dbReference type="ARBA" id="ARBA00004651"/>
    </source>
</evidence>
<evidence type="ECO:0000256" key="2">
    <source>
        <dbReference type="ARBA" id="ARBA00022448"/>
    </source>
</evidence>
<name>A0ABS4UWU5_9ACTN</name>
<feature type="transmembrane region" description="Helical" evidence="7">
    <location>
        <begin position="85"/>
        <end position="112"/>
    </location>
</feature>
<feature type="transmembrane region" description="Helical" evidence="7">
    <location>
        <begin position="260"/>
        <end position="279"/>
    </location>
</feature>
<dbReference type="SUPFAM" id="SSF161098">
    <property type="entry name" value="MetI-like"/>
    <property type="match status" value="1"/>
</dbReference>
<keyword evidence="3" id="KW-1003">Cell membrane</keyword>
<feature type="transmembrane region" description="Helical" evidence="7">
    <location>
        <begin position="124"/>
        <end position="148"/>
    </location>
</feature>
<dbReference type="CDD" id="cd06261">
    <property type="entry name" value="TM_PBP2"/>
    <property type="match status" value="1"/>
</dbReference>
<feature type="transmembrane region" description="Helical" evidence="7">
    <location>
        <begin position="160"/>
        <end position="182"/>
    </location>
</feature>